<comment type="caution">
    <text evidence="1">The sequence shown here is derived from an EMBL/GenBank/DDBJ whole genome shotgun (WGS) entry which is preliminary data.</text>
</comment>
<accession>A0A9Q4PYT7</accession>
<dbReference type="CDD" id="cd00756">
    <property type="entry name" value="MoaE"/>
    <property type="match status" value="1"/>
</dbReference>
<dbReference type="EMBL" id="JAKELO010000002">
    <property type="protein sequence ID" value="MDE4908607.1"/>
    <property type="molecule type" value="Genomic_DNA"/>
</dbReference>
<protein>
    <submittedName>
        <fullName evidence="1">Molybdenum cofactor biosynthesis protein MoaE</fullName>
    </submittedName>
</protein>
<dbReference type="Pfam" id="PF02391">
    <property type="entry name" value="MoaE"/>
    <property type="match status" value="1"/>
</dbReference>
<dbReference type="GO" id="GO:0006777">
    <property type="term" value="P:Mo-molybdopterin cofactor biosynthetic process"/>
    <property type="evidence" value="ECO:0007669"/>
    <property type="project" value="InterPro"/>
</dbReference>
<evidence type="ECO:0000313" key="2">
    <source>
        <dbReference type="Proteomes" id="UP001143747"/>
    </source>
</evidence>
<sequence>MISIQKDDIDIGALIQQSRNTHMGAQVVFVGTVRDDGIEAIEFEADRTTAIADLTTIAAEATEKHGLISVDIIHRDGLLQTGETILVIIAGSAHREEGFAGCRYIIEEIKRYVPIWKKDITASGDSRWHD</sequence>
<dbReference type="Proteomes" id="UP001143747">
    <property type="component" value="Unassembled WGS sequence"/>
</dbReference>
<name>A0A9Q4PYT7_9EURY</name>
<gene>
    <name evidence="1" type="ORF">L0665_08315</name>
</gene>
<dbReference type="Gene3D" id="3.90.1170.40">
    <property type="entry name" value="Molybdopterin biosynthesis MoaE subunit"/>
    <property type="match status" value="1"/>
</dbReference>
<dbReference type="PANTHER" id="PTHR23404">
    <property type="entry name" value="MOLYBDOPTERIN SYNTHASE RELATED"/>
    <property type="match status" value="1"/>
</dbReference>
<dbReference type="InterPro" id="IPR003448">
    <property type="entry name" value="Mopterin_biosynth_MoaE"/>
</dbReference>
<reference evidence="1" key="1">
    <citation type="submission" date="2022-01" db="EMBL/GenBank/DDBJ databases">
        <title>Draft genome of Methanogenium marinum DSM 15558.</title>
        <authorList>
            <person name="Chen S.-C."/>
            <person name="You Y.-T."/>
        </authorList>
    </citation>
    <scope>NUCLEOTIDE SEQUENCE</scope>
    <source>
        <strain evidence="1">DSM 15558</strain>
    </source>
</reference>
<dbReference type="AlphaFoldDB" id="A0A9Q4PYT7"/>
<keyword evidence="2" id="KW-1185">Reference proteome</keyword>
<organism evidence="1 2">
    <name type="scientific">Methanogenium marinum</name>
    <dbReference type="NCBI Taxonomy" id="348610"/>
    <lineage>
        <taxon>Archaea</taxon>
        <taxon>Methanobacteriati</taxon>
        <taxon>Methanobacteriota</taxon>
        <taxon>Stenosarchaea group</taxon>
        <taxon>Methanomicrobia</taxon>
        <taxon>Methanomicrobiales</taxon>
        <taxon>Methanomicrobiaceae</taxon>
        <taxon>Methanogenium</taxon>
    </lineage>
</organism>
<dbReference type="InterPro" id="IPR036563">
    <property type="entry name" value="MoaE_sf"/>
</dbReference>
<dbReference type="RefSeq" id="WP_274925228.1">
    <property type="nucleotide sequence ID" value="NZ_JAKELO010000002.1"/>
</dbReference>
<dbReference type="SUPFAM" id="SSF54690">
    <property type="entry name" value="Molybdopterin synthase subunit MoaE"/>
    <property type="match status" value="1"/>
</dbReference>
<evidence type="ECO:0000313" key="1">
    <source>
        <dbReference type="EMBL" id="MDE4908607.1"/>
    </source>
</evidence>
<proteinExistence type="predicted"/>